<dbReference type="AlphaFoldDB" id="A0A0G2F2M7"/>
<dbReference type="InterPro" id="IPR011765">
    <property type="entry name" value="Pept_M16_N"/>
</dbReference>
<dbReference type="PANTHER" id="PTHR43016:SF13">
    <property type="entry name" value="PRESEQUENCE PROTEASE, MITOCHONDRIAL"/>
    <property type="match status" value="1"/>
</dbReference>
<comment type="subunit">
    <text evidence="5">Monomer and homodimer; homodimerization is induced by binding of the substrate.</text>
</comment>
<evidence type="ECO:0000256" key="13">
    <source>
        <dbReference type="ARBA" id="ARBA00023128"/>
    </source>
</evidence>
<dbReference type="Pfam" id="PF08367">
    <property type="entry name" value="M16C_assoc"/>
    <property type="match status" value="1"/>
</dbReference>
<evidence type="ECO:0000256" key="2">
    <source>
        <dbReference type="ARBA" id="ARBA00004305"/>
    </source>
</evidence>
<dbReference type="OrthoDB" id="10250783at2759"/>
<evidence type="ECO:0000256" key="7">
    <source>
        <dbReference type="ARBA" id="ARBA00022670"/>
    </source>
</evidence>
<evidence type="ECO:0000256" key="9">
    <source>
        <dbReference type="ARBA" id="ARBA00022801"/>
    </source>
</evidence>
<reference evidence="17 18" key="2">
    <citation type="submission" date="2015-05" db="EMBL/GenBank/DDBJ databases">
        <authorList>
            <person name="Morales-Cruz A."/>
            <person name="Amrine K.C."/>
            <person name="Cantu D."/>
        </authorList>
    </citation>
    <scope>NUCLEOTIDE SEQUENCE [LARGE SCALE GENOMIC DNA]</scope>
    <source>
        <strain evidence="17">UCRPC4</strain>
    </source>
</reference>
<dbReference type="GO" id="GO:0034982">
    <property type="term" value="P:mitochondrial protein processing"/>
    <property type="evidence" value="ECO:0007669"/>
    <property type="project" value="EnsemblFungi"/>
</dbReference>
<evidence type="ECO:0000256" key="8">
    <source>
        <dbReference type="ARBA" id="ARBA00022723"/>
    </source>
</evidence>
<dbReference type="PANTHER" id="PTHR43016">
    <property type="entry name" value="PRESEQUENCE PROTEASE"/>
    <property type="match status" value="1"/>
</dbReference>
<dbReference type="GO" id="GO:0004176">
    <property type="term" value="F:ATP-dependent peptidase activity"/>
    <property type="evidence" value="ECO:0007669"/>
    <property type="project" value="EnsemblFungi"/>
</dbReference>
<keyword evidence="9" id="KW-0378">Hydrolase</keyword>
<evidence type="ECO:0000256" key="10">
    <source>
        <dbReference type="ARBA" id="ARBA00022833"/>
    </source>
</evidence>
<dbReference type="Proteomes" id="UP000053317">
    <property type="component" value="Unassembled WGS sequence"/>
</dbReference>
<dbReference type="GO" id="GO:0008270">
    <property type="term" value="F:zinc ion binding"/>
    <property type="evidence" value="ECO:0007669"/>
    <property type="project" value="EnsemblFungi"/>
</dbReference>
<dbReference type="InterPro" id="IPR013578">
    <property type="entry name" value="Peptidase_M16C_assoc"/>
</dbReference>
<evidence type="ECO:0000313" key="17">
    <source>
        <dbReference type="EMBL" id="KKY29052.1"/>
    </source>
</evidence>
<comment type="subcellular location">
    <subcellularLocation>
        <location evidence="3">Mitochondrion intermembrane space</location>
    </subcellularLocation>
    <subcellularLocation>
        <location evidence="2">Mitochondrion matrix</location>
    </subcellularLocation>
</comment>
<evidence type="ECO:0000256" key="3">
    <source>
        <dbReference type="ARBA" id="ARBA00004569"/>
    </source>
</evidence>
<dbReference type="InterPro" id="IPR007863">
    <property type="entry name" value="Peptidase_M16_C"/>
</dbReference>
<dbReference type="Gene3D" id="3.30.830.10">
    <property type="entry name" value="Metalloenzyme, LuxS/M16 peptidase-like"/>
    <property type="match status" value="4"/>
</dbReference>
<dbReference type="Pfam" id="PF05193">
    <property type="entry name" value="Peptidase_M16_C"/>
    <property type="match status" value="1"/>
</dbReference>
<keyword evidence="7 17" id="KW-0645">Protease</keyword>
<organism evidence="17 18">
    <name type="scientific">Phaeomoniella chlamydospora</name>
    <name type="common">Phaeoacremonium chlamydosporum</name>
    <dbReference type="NCBI Taxonomy" id="158046"/>
    <lineage>
        <taxon>Eukaryota</taxon>
        <taxon>Fungi</taxon>
        <taxon>Dikarya</taxon>
        <taxon>Ascomycota</taxon>
        <taxon>Pezizomycotina</taxon>
        <taxon>Eurotiomycetes</taxon>
        <taxon>Chaetothyriomycetidae</taxon>
        <taxon>Phaeomoniellales</taxon>
        <taxon>Phaeomoniellaceae</taxon>
        <taxon>Phaeomoniella</taxon>
    </lineage>
</organism>
<keyword evidence="18" id="KW-1185">Reference proteome</keyword>
<evidence type="ECO:0000256" key="1">
    <source>
        <dbReference type="ARBA" id="ARBA00001947"/>
    </source>
</evidence>
<keyword evidence="12 17" id="KW-0482">Metalloprotease</keyword>
<dbReference type="FunFam" id="3.30.830.10:FF:000011">
    <property type="entry name" value="Presequence protease, mitochondrial"/>
    <property type="match status" value="1"/>
</dbReference>
<evidence type="ECO:0000256" key="11">
    <source>
        <dbReference type="ARBA" id="ARBA00022946"/>
    </source>
</evidence>
<evidence type="ECO:0000256" key="12">
    <source>
        <dbReference type="ARBA" id="ARBA00023049"/>
    </source>
</evidence>
<dbReference type="GO" id="GO:0005759">
    <property type="term" value="C:mitochondrial matrix"/>
    <property type="evidence" value="ECO:0007669"/>
    <property type="project" value="UniProtKB-SubCell"/>
</dbReference>
<evidence type="ECO:0000256" key="5">
    <source>
        <dbReference type="ARBA" id="ARBA00011853"/>
    </source>
</evidence>
<protein>
    <recommendedName>
        <fullName evidence="6">Presequence protease, mitochondrial</fullName>
    </recommendedName>
    <alternativeName>
        <fullName evidence="14">Pitrilysin metalloproteinase</fullName>
    </alternativeName>
</protein>
<keyword evidence="13" id="KW-0496">Mitochondrion</keyword>
<comment type="function">
    <text evidence="15">Degrades mitochondrial transit peptides after their cleavage in the intermembrane space or in the matrix, and presequence peptides; clearance of these peptides is required to keep the presequence processing machinery running. Preferentially cleaves the N-terminal side of paired basic amino acid residues. Also degrades other unstructured peptides. May function as an ATP-dependent peptidase as opposed to a metalloendopeptidase.</text>
</comment>
<proteinExistence type="inferred from homology"/>
<dbReference type="FunFam" id="3.30.830.10:FF:000009">
    <property type="entry name" value="Presequence protease, mitochondrial"/>
    <property type="match status" value="1"/>
</dbReference>
<dbReference type="SUPFAM" id="SSF63411">
    <property type="entry name" value="LuxS/MPP-like metallohydrolase"/>
    <property type="match status" value="4"/>
</dbReference>
<evidence type="ECO:0000256" key="6">
    <source>
        <dbReference type="ARBA" id="ARBA00020167"/>
    </source>
</evidence>
<comment type="cofactor">
    <cofactor evidence="1">
        <name>Zn(2+)</name>
        <dbReference type="ChEBI" id="CHEBI:29105"/>
    </cofactor>
</comment>
<keyword evidence="11" id="KW-0809">Transit peptide</keyword>
<dbReference type="FunFam" id="3.30.830.10:FF:000013">
    <property type="entry name" value="Mitochondrial presequence protease"/>
    <property type="match status" value="1"/>
</dbReference>
<dbReference type="Pfam" id="PF22516">
    <property type="entry name" value="PreP_C"/>
    <property type="match status" value="1"/>
</dbReference>
<comment type="caution">
    <text evidence="17">The sequence shown here is derived from an EMBL/GenBank/DDBJ whole genome shotgun (WGS) entry which is preliminary data.</text>
</comment>
<dbReference type="EMBL" id="LCWF01000006">
    <property type="protein sequence ID" value="KKY29052.1"/>
    <property type="molecule type" value="Genomic_DNA"/>
</dbReference>
<dbReference type="SMART" id="SM01264">
    <property type="entry name" value="M16C_associated"/>
    <property type="match status" value="1"/>
</dbReference>
<dbReference type="GO" id="GO:0004222">
    <property type="term" value="F:metalloendopeptidase activity"/>
    <property type="evidence" value="ECO:0007669"/>
    <property type="project" value="EnsemblFungi"/>
</dbReference>
<sequence length="1030" mass="114381">MFRHGLRQFGRQIPAIRRILSSSIAQDVQRQYATAISLSNLPKAGEKVHGFTVHRSKDVPELNLTALQLFHDKTGAEYLHIARDDKNNVFAINFKTNTDDATGVPHILEHVTLCGSKQYPVRDPFFKMLPRSLSNFMNAFTAADYTSYPFATTNKQDFRNLTSVYLDATLNPLLKTSDFLQEGWRLGFEDPKAHNGEEDVQLKGVVYNEMKGQMSDSSYLFYARYRDAIYPSLHNSGGDPAQMTNLTYNELREFHERNYHPSNAKLFSYGDLDLSNHLELVSPVLGRFERADRTQSERLPINLSNGPLHVNTFGPNDTMQSSDRQFKSSISWTTCLTSDLLETFSLSLMASLLTSGYGSPLYQGLIESGLGHNYSSNSGFDTSGRVGIFTIGLDGMRQDDVPSLLEKLQEVLREKAKDAFVPNKVEGLLHQLEISLKHKSSNFGMGTLEKTVSGWFNGVDPLEGLSWNAVIDGFKSKYSNGNFLENLLEKYLMNNNCLQFTMEPSEEYDERLECEEQQRLRAKFQELVAKNDNDSSRAVEQIKRQEEELLADQENPENSGVECLPSLHVDDIARIREQKPTRASKVGGADCIWRETATNGVTYITAKHKFKALSPELRLLLPLFTECLMRLGTKDKTVGDLEAEILLKTGGITVTPYQSPDLASLDGFEEGLLVSGYALEKNVPALIDLLRTLTIDIDFTSPTAVSAVRELLESKVSGALDAVADSGNSFAMSSASAALTTRGFAQEQLSGLTQINAIAELLRNARTDGSSLAQLVEKLRGIQKIAVSSTDSLGLMVVCEPTAVSSTEQELGRFLNGLPNVLPVTKDAYDVPDFIRGAEKALIKLPYQVSYTASCIQTVPYTSPEKAPLRVLSQLLTHNYLHPEIREKGGAYGASAIASPIGSLFSMSSYRDPNPRNSLQVFDQAGQYARDKAWSARELEEAKLSIFQRIDAPVDVNTEASKRFMFGITEEMEQNTRELLLDVTKEQVQEAAHKFLVGASAEQKAAAVLGPHLSWMKDGWQVQEMGISEA</sequence>
<evidence type="ECO:0000256" key="14">
    <source>
        <dbReference type="ARBA" id="ARBA00034552"/>
    </source>
</evidence>
<reference evidence="17 18" key="1">
    <citation type="submission" date="2015-05" db="EMBL/GenBank/DDBJ databases">
        <title>Distinctive expansion of gene families associated with plant cell wall degradation and secondary metabolism in the genomes of grapevine trunk pathogens.</title>
        <authorList>
            <person name="Lawrence D.P."/>
            <person name="Travadon R."/>
            <person name="Rolshausen P.E."/>
            <person name="Baumgartner K."/>
        </authorList>
    </citation>
    <scope>NUCLEOTIDE SEQUENCE [LARGE SCALE GENOMIC DNA]</scope>
    <source>
        <strain evidence="17">UCRPC4</strain>
    </source>
</reference>
<dbReference type="Pfam" id="PF00675">
    <property type="entry name" value="Peptidase_M16"/>
    <property type="match status" value="1"/>
</dbReference>
<dbReference type="InterPro" id="IPR055130">
    <property type="entry name" value="PreP_C"/>
</dbReference>
<dbReference type="GO" id="GO:0005758">
    <property type="term" value="C:mitochondrial intermembrane space"/>
    <property type="evidence" value="ECO:0007669"/>
    <property type="project" value="UniProtKB-SubCell"/>
</dbReference>
<evidence type="ECO:0000259" key="16">
    <source>
        <dbReference type="SMART" id="SM01264"/>
    </source>
</evidence>
<keyword evidence="8" id="KW-0479">Metal-binding</keyword>
<evidence type="ECO:0000256" key="15">
    <source>
        <dbReference type="ARBA" id="ARBA00045897"/>
    </source>
</evidence>
<dbReference type="InterPro" id="IPR011249">
    <property type="entry name" value="Metalloenz_LuxS/M16"/>
</dbReference>
<keyword evidence="10" id="KW-0862">Zinc</keyword>
<evidence type="ECO:0000313" key="18">
    <source>
        <dbReference type="Proteomes" id="UP000053317"/>
    </source>
</evidence>
<comment type="similarity">
    <text evidence="4">Belongs to the peptidase M16 family. PreP subfamily.</text>
</comment>
<accession>A0A0G2F2M7</accession>
<dbReference type="GO" id="GO:0051603">
    <property type="term" value="P:proteolysis involved in protein catabolic process"/>
    <property type="evidence" value="ECO:0007669"/>
    <property type="project" value="EnsemblFungi"/>
</dbReference>
<evidence type="ECO:0000256" key="4">
    <source>
        <dbReference type="ARBA" id="ARBA00007575"/>
    </source>
</evidence>
<gene>
    <name evidence="17" type="ORF">UCRPC4_g00241</name>
</gene>
<name>A0A0G2F2M7_PHACM</name>
<feature type="domain" description="Peptidase M16C associated" evidence="16">
    <location>
        <begin position="502"/>
        <end position="761"/>
    </location>
</feature>